<dbReference type="GO" id="GO:0046872">
    <property type="term" value="F:metal ion binding"/>
    <property type="evidence" value="ECO:0007669"/>
    <property type="project" value="InterPro"/>
</dbReference>
<name>A0A8J4V714_9MYCE</name>
<dbReference type="InterPro" id="IPR058055">
    <property type="entry name" value="PA-PLA1"/>
</dbReference>
<feature type="compositionally biased region" description="Polar residues" evidence="2">
    <location>
        <begin position="698"/>
        <end position="709"/>
    </location>
</feature>
<keyword evidence="6" id="KW-1185">Reference proteome</keyword>
<evidence type="ECO:0000313" key="6">
    <source>
        <dbReference type="Proteomes" id="UP000695562"/>
    </source>
</evidence>
<dbReference type="GO" id="GO:0005737">
    <property type="term" value="C:cytoplasm"/>
    <property type="evidence" value="ECO:0007669"/>
    <property type="project" value="TreeGrafter"/>
</dbReference>
<dbReference type="PANTHER" id="PTHR23509:SF10">
    <property type="entry name" value="LD21067P"/>
    <property type="match status" value="1"/>
</dbReference>
<keyword evidence="3" id="KW-1133">Transmembrane helix</keyword>
<feature type="region of interest" description="Disordered" evidence="2">
    <location>
        <begin position="515"/>
        <end position="569"/>
    </location>
</feature>
<dbReference type="PROSITE" id="PS51043">
    <property type="entry name" value="DDHD"/>
    <property type="match status" value="1"/>
</dbReference>
<evidence type="ECO:0000256" key="1">
    <source>
        <dbReference type="SAM" id="Coils"/>
    </source>
</evidence>
<feature type="transmembrane region" description="Helical" evidence="3">
    <location>
        <begin position="1013"/>
        <end position="1037"/>
    </location>
</feature>
<dbReference type="EMBL" id="AJWJ01000203">
    <property type="protein sequence ID" value="KAF2073454.1"/>
    <property type="molecule type" value="Genomic_DNA"/>
</dbReference>
<evidence type="ECO:0000256" key="3">
    <source>
        <dbReference type="SAM" id="Phobius"/>
    </source>
</evidence>
<feature type="region of interest" description="Disordered" evidence="2">
    <location>
        <begin position="21"/>
        <end position="48"/>
    </location>
</feature>
<feature type="region of interest" description="Disordered" evidence="2">
    <location>
        <begin position="658"/>
        <end position="739"/>
    </location>
</feature>
<keyword evidence="3" id="KW-0472">Membrane</keyword>
<feature type="compositionally biased region" description="Low complexity" evidence="2">
    <location>
        <begin position="710"/>
        <end position="736"/>
    </location>
</feature>
<evidence type="ECO:0000256" key="2">
    <source>
        <dbReference type="SAM" id="MobiDB-lite"/>
    </source>
</evidence>
<gene>
    <name evidence="5" type="ORF">CYY_005239</name>
</gene>
<feature type="region of interest" description="Disordered" evidence="2">
    <location>
        <begin position="592"/>
        <end position="618"/>
    </location>
</feature>
<feature type="region of interest" description="Disordered" evidence="2">
    <location>
        <begin position="91"/>
        <end position="116"/>
    </location>
</feature>
<dbReference type="AlphaFoldDB" id="A0A8J4V714"/>
<protein>
    <recommendedName>
        <fullName evidence="4">DDHD domain-containing protein</fullName>
    </recommendedName>
</protein>
<keyword evidence="1" id="KW-0175">Coiled coil</keyword>
<organism evidence="5 6">
    <name type="scientific">Polysphondylium violaceum</name>
    <dbReference type="NCBI Taxonomy" id="133409"/>
    <lineage>
        <taxon>Eukaryota</taxon>
        <taxon>Amoebozoa</taxon>
        <taxon>Evosea</taxon>
        <taxon>Eumycetozoa</taxon>
        <taxon>Dictyostelia</taxon>
        <taxon>Dictyosteliales</taxon>
        <taxon>Dictyosteliaceae</taxon>
        <taxon>Polysphondylium</taxon>
    </lineage>
</organism>
<feature type="compositionally biased region" description="Low complexity" evidence="2">
    <location>
        <begin position="658"/>
        <end position="691"/>
    </location>
</feature>
<comment type="caution">
    <text evidence="5">The sequence shown here is derived from an EMBL/GenBank/DDBJ whole genome shotgun (WGS) entry which is preliminary data.</text>
</comment>
<proteinExistence type="predicted"/>
<evidence type="ECO:0000313" key="5">
    <source>
        <dbReference type="EMBL" id="KAF2073454.1"/>
    </source>
</evidence>
<evidence type="ECO:0000259" key="4">
    <source>
        <dbReference type="PROSITE" id="PS51043"/>
    </source>
</evidence>
<feature type="compositionally biased region" description="Low complexity" evidence="2">
    <location>
        <begin position="135"/>
        <end position="151"/>
    </location>
</feature>
<feature type="compositionally biased region" description="Low complexity" evidence="2">
    <location>
        <begin position="22"/>
        <end position="47"/>
    </location>
</feature>
<feature type="domain" description="DDHD" evidence="4">
    <location>
        <begin position="420"/>
        <end position="804"/>
    </location>
</feature>
<dbReference type="OrthoDB" id="431378at2759"/>
<keyword evidence="3" id="KW-0812">Transmembrane</keyword>
<dbReference type="SMART" id="SM01127">
    <property type="entry name" value="DDHD"/>
    <property type="match status" value="1"/>
</dbReference>
<accession>A0A8J4V714</accession>
<feature type="coiled-coil region" evidence="1">
    <location>
        <begin position="251"/>
        <end position="312"/>
    </location>
</feature>
<feature type="region of interest" description="Disordered" evidence="2">
    <location>
        <begin position="133"/>
        <end position="155"/>
    </location>
</feature>
<dbReference type="InterPro" id="IPR004177">
    <property type="entry name" value="DDHD_dom"/>
</dbReference>
<dbReference type="GO" id="GO:0004620">
    <property type="term" value="F:phospholipase activity"/>
    <property type="evidence" value="ECO:0007669"/>
    <property type="project" value="TreeGrafter"/>
</dbReference>
<reference evidence="5" key="1">
    <citation type="submission" date="2020-01" db="EMBL/GenBank/DDBJ databases">
        <title>Development of genomics and gene disruption for Polysphondylium violaceum indicates a role for the polyketide synthase stlB in stalk morphogenesis.</title>
        <authorList>
            <person name="Narita B."/>
            <person name="Kawabe Y."/>
            <person name="Kin K."/>
            <person name="Saito T."/>
            <person name="Gibbs R."/>
            <person name="Kuspa A."/>
            <person name="Muzny D."/>
            <person name="Queller D."/>
            <person name="Richards S."/>
            <person name="Strassman J."/>
            <person name="Sucgang R."/>
            <person name="Worley K."/>
            <person name="Schaap P."/>
        </authorList>
    </citation>
    <scope>NUCLEOTIDE SEQUENCE</scope>
    <source>
        <strain evidence="5">QSvi11</strain>
    </source>
</reference>
<dbReference type="Proteomes" id="UP000695562">
    <property type="component" value="Unassembled WGS sequence"/>
</dbReference>
<dbReference type="PANTHER" id="PTHR23509">
    <property type="entry name" value="PA-PL1 PHOSPHOLIPASE FAMILY"/>
    <property type="match status" value="1"/>
</dbReference>
<sequence>MTEQNTISMSSNGIIENMISYQQQQQQQQQESSTPTTNIDTNSNSSNAVDIDSLSISSIKRKIDAIDIDNISQITDNDDVGDKVKVELIDTNTNNTATTPPTPTHSNNKQRKDKEETIVIDDENTFELKEINHQNNSNGEGNNNNNNSNNNIDDKISIDLENDNDLDALEQTLDSFLNEQQSNNDINDPLTSLSNEEISKLSNLSPPLVSPLTALINNSNGFSSGAEQLDHNTPPPNPYEIDPVLKKKYVEEEMAQEKLKQQEKIEKEKQSVVDHIVFIVHGMGAQLGDSRVITLEQNVNLLKKNFNQFQKEDQQIKVDFQIIEWHSKLRNTADLNENIEKISPSGAKKVRDFVNETLLDVLLYMSPLYNQEILKEVSCQINNVYETYLNTHQNFKGHVSIFAHSLGSVIIWDILSKGLIKFKVENVFGMGSPVGIFLTLKGINIGQLDIKSELPNCKNWYNIFSKTDPVAYRIEPFIDSNYLNYEPCNIEVQPEKKGFQKFTGFFSFKSNTATTSSTKLTNTNSSSTTTTTTTEMLSSSPSTTTTTTNNTNPNNTNPSTTTTNTTSNDVEMVDKTNQELVENVNIKKFKIHPLEPDSPSTSNSPIIINGSNSNNNNSNGGIVTDSIINNSPSSTTSYLSGSLSGSLKSKFFMSFMSSNSTSVSKSPTQQQPLPTTTITTPPPSTTSTGPTIQKEPISKQSLPLNAPPQSSLLSEAVASSNSSSSASTTIPSSSPPKNIQENIMLSKELMVDFEKGEKRYDYCMEEQSSLWMNAMPAYVGSIFSHLCYWDSGVVALFIMKKLAFSSKSTNNSSNNNNNTTATTTANGANKDKDYIYSKRNMKEIGDLNLGVDLDEIDKLLEGRVTNINDVYKSQEFKQMIDAWKSQKNQLRASLIEFWNDYQEKTEFVSWWNKLNNQYKTALLLTSIEELKQDLDNYEEYSGIACPELLDTDTLLKSVDSEYDYSAQPNVPAISTVLFRMINQAVDSKENDSSNFTGLNRMKLHYSDLEDPQFVVQSMLVVRSCILLGFFVNIVLLYRSQDE</sequence>
<dbReference type="Pfam" id="PF02862">
    <property type="entry name" value="DDHD"/>
    <property type="match status" value="1"/>
</dbReference>
<feature type="compositionally biased region" description="Low complexity" evidence="2">
    <location>
        <begin position="515"/>
        <end position="568"/>
    </location>
</feature>
<feature type="compositionally biased region" description="Low complexity" evidence="2">
    <location>
        <begin position="598"/>
        <end position="618"/>
    </location>
</feature>